<organism evidence="6 7">
    <name type="scientific">Ochrobactrum teleogrylli</name>
    <dbReference type="NCBI Taxonomy" id="2479765"/>
    <lineage>
        <taxon>Bacteria</taxon>
        <taxon>Pseudomonadati</taxon>
        <taxon>Pseudomonadota</taxon>
        <taxon>Alphaproteobacteria</taxon>
        <taxon>Hyphomicrobiales</taxon>
        <taxon>Brucellaceae</taxon>
        <taxon>Brucella/Ochrobactrum group</taxon>
        <taxon>Ochrobactrum</taxon>
    </lineage>
</organism>
<dbReference type="GO" id="GO:0032259">
    <property type="term" value="P:methylation"/>
    <property type="evidence" value="ECO:0007669"/>
    <property type="project" value="UniProtKB-KW"/>
</dbReference>
<gene>
    <name evidence="6" type="ORF">FIC94_22260</name>
</gene>
<dbReference type="RefSeq" id="WP_140026462.1">
    <property type="nucleotide sequence ID" value="NZ_JBHUFG010000003.1"/>
</dbReference>
<comment type="caution">
    <text evidence="6">The sequence shown here is derived from an EMBL/GenBank/DDBJ whole genome shotgun (WGS) entry which is preliminary data.</text>
</comment>
<keyword evidence="1 6" id="KW-0489">Methyltransferase</keyword>
<evidence type="ECO:0000256" key="5">
    <source>
        <dbReference type="SAM" id="MobiDB-lite"/>
    </source>
</evidence>
<dbReference type="Pfam" id="PF00145">
    <property type="entry name" value="DNA_methylase"/>
    <property type="match status" value="1"/>
</dbReference>
<reference evidence="6 7" key="1">
    <citation type="submission" date="2019-06" db="EMBL/GenBank/DDBJ databases">
        <title>Ochrobactrum cricket sp.nov., isolated from the insect Teleogryllus occipitalis living in deserted cropland.</title>
        <authorList>
            <person name="Hu M."/>
        </authorList>
    </citation>
    <scope>NUCLEOTIDE SEQUENCE [LARGE SCALE GENOMIC DNA]</scope>
    <source>
        <strain evidence="6 7">LCB8</strain>
    </source>
</reference>
<evidence type="ECO:0000313" key="7">
    <source>
        <dbReference type="Proteomes" id="UP000312784"/>
    </source>
</evidence>
<dbReference type="EMBL" id="VEWL01000034">
    <property type="protein sequence ID" value="TNV09119.1"/>
    <property type="molecule type" value="Genomic_DNA"/>
</dbReference>
<dbReference type="GO" id="GO:0008168">
    <property type="term" value="F:methyltransferase activity"/>
    <property type="evidence" value="ECO:0007669"/>
    <property type="project" value="UniProtKB-KW"/>
</dbReference>
<keyword evidence="7" id="KW-1185">Reference proteome</keyword>
<keyword evidence="2" id="KW-0808">Transferase</keyword>
<dbReference type="SUPFAM" id="SSF53335">
    <property type="entry name" value="S-adenosyl-L-methionine-dependent methyltransferases"/>
    <property type="match status" value="1"/>
</dbReference>
<keyword evidence="3" id="KW-0680">Restriction system</keyword>
<evidence type="ECO:0000256" key="2">
    <source>
        <dbReference type="ARBA" id="ARBA00022679"/>
    </source>
</evidence>
<evidence type="ECO:0000256" key="4">
    <source>
        <dbReference type="ARBA" id="ARBA00047422"/>
    </source>
</evidence>
<dbReference type="Gene3D" id="3.90.120.10">
    <property type="entry name" value="DNA Methylase, subunit A, domain 2"/>
    <property type="match status" value="1"/>
</dbReference>
<sequence>MIGRIHRDGGPAAELIGAASELDFVVITKNPQALVGPQLSGILNVRQAMPVGLSSEHNFVVATKDEGNENPPEWTVRRFTPLECERLQGFPDYWTDVPFRGKLPLDSIRYEAIGNSMPCTFMSWLGMQLSFMDELEWMMAQSSFLNRSRGRPPKNGVAMTNAERQRLHRQKKKAETRKQCVAEQHKSSYTSPLPISKISLESDLHFPETPKTVNRHHNIAVNHIPKNV</sequence>
<name>A0ABY2Y0N4_9HYPH</name>
<accession>A0ABY2Y0N4</accession>
<protein>
    <submittedName>
        <fullName evidence="6">DNA cytosine methyltransferase</fullName>
    </submittedName>
</protein>
<feature type="region of interest" description="Disordered" evidence="5">
    <location>
        <begin position="146"/>
        <end position="187"/>
    </location>
</feature>
<dbReference type="Proteomes" id="UP000312784">
    <property type="component" value="Unassembled WGS sequence"/>
</dbReference>
<feature type="compositionally biased region" description="Basic residues" evidence="5">
    <location>
        <begin position="166"/>
        <end position="175"/>
    </location>
</feature>
<proteinExistence type="predicted"/>
<feature type="compositionally biased region" description="Basic and acidic residues" evidence="5">
    <location>
        <begin position="176"/>
        <end position="186"/>
    </location>
</feature>
<evidence type="ECO:0000256" key="3">
    <source>
        <dbReference type="ARBA" id="ARBA00022747"/>
    </source>
</evidence>
<dbReference type="InterPro" id="IPR001525">
    <property type="entry name" value="C5_MeTfrase"/>
</dbReference>
<dbReference type="InterPro" id="IPR029063">
    <property type="entry name" value="SAM-dependent_MTases_sf"/>
</dbReference>
<comment type="catalytic activity">
    <reaction evidence="4">
        <text>a 2'-deoxycytidine in DNA + S-adenosyl-L-methionine = a 5-methyl-2'-deoxycytidine in DNA + S-adenosyl-L-homocysteine + H(+)</text>
        <dbReference type="Rhea" id="RHEA:13681"/>
        <dbReference type="Rhea" id="RHEA-COMP:11369"/>
        <dbReference type="Rhea" id="RHEA-COMP:11370"/>
        <dbReference type="ChEBI" id="CHEBI:15378"/>
        <dbReference type="ChEBI" id="CHEBI:57856"/>
        <dbReference type="ChEBI" id="CHEBI:59789"/>
        <dbReference type="ChEBI" id="CHEBI:85452"/>
        <dbReference type="ChEBI" id="CHEBI:85454"/>
        <dbReference type="EC" id="2.1.1.37"/>
    </reaction>
</comment>
<evidence type="ECO:0000313" key="6">
    <source>
        <dbReference type="EMBL" id="TNV09119.1"/>
    </source>
</evidence>
<evidence type="ECO:0000256" key="1">
    <source>
        <dbReference type="ARBA" id="ARBA00022603"/>
    </source>
</evidence>